<evidence type="ECO:0000256" key="2">
    <source>
        <dbReference type="ARBA" id="ARBA00006472"/>
    </source>
</evidence>
<dbReference type="Proteomes" id="UP000018700">
    <property type="component" value="Chromosome"/>
</dbReference>
<dbReference type="Gene3D" id="3.30.1360.20">
    <property type="entry name" value="Transcriptional coactivator/pterin dehydratase"/>
    <property type="match status" value="1"/>
</dbReference>
<protein>
    <recommendedName>
        <fullName evidence="4">Putative pterin-4-alpha-carbinolamine dehydratase</fullName>
        <shortName evidence="4">PHS</shortName>
        <ecNumber evidence="4">4.2.1.96</ecNumber>
    </recommendedName>
    <alternativeName>
        <fullName evidence="4">4-alpha-hydroxy-tetrahydropterin dehydratase</fullName>
    </alternativeName>
    <alternativeName>
        <fullName evidence="4">Pterin carbinolamine dehydratase</fullName>
        <shortName evidence="4">PCD</shortName>
    </alternativeName>
</protein>
<proteinExistence type="inferred from homology"/>
<dbReference type="GO" id="GO:0008124">
    <property type="term" value="F:4-alpha-hydroxytetrahydrobiopterin dehydratase activity"/>
    <property type="evidence" value="ECO:0007669"/>
    <property type="project" value="UniProtKB-UniRule"/>
</dbReference>
<keyword evidence="3 4" id="KW-0456">Lyase</keyword>
<dbReference type="OrthoDB" id="9794987at2"/>
<keyword evidence="6" id="KW-1185">Reference proteome</keyword>
<reference evidence="5 6" key="1">
    <citation type="journal article" date="2013" name="PLoS ONE">
        <title>Bacterial endosymbiosis in a chordate host: long-term co-evolution and conservation of secondary metabolism.</title>
        <authorList>
            <person name="Kwan J.C."/>
            <person name="Schmidt E.W."/>
        </authorList>
    </citation>
    <scope>NUCLEOTIDE SEQUENCE [LARGE SCALE GENOMIC DNA]</scope>
    <source>
        <strain evidence="6">faulkneri L5</strain>
    </source>
</reference>
<dbReference type="SUPFAM" id="SSF55248">
    <property type="entry name" value="PCD-like"/>
    <property type="match status" value="1"/>
</dbReference>
<sequence>MLEKLSVKEINNYLASMDGWIKENDASAIIKTFKFNSFDDAWRFMTKVTIKVCSMNHHPNWSNSYNKVVVELSTHTIGGVTDLDIELANYMDLIAFHIKLA</sequence>
<dbReference type="EMBL" id="CP006745">
    <property type="protein sequence ID" value="AHC73812.1"/>
    <property type="molecule type" value="Genomic_DNA"/>
</dbReference>
<dbReference type="EC" id="4.2.1.96" evidence="4"/>
<dbReference type="KEGG" id="efk:P856_601"/>
<dbReference type="HOGENOM" id="CLU_081974_3_2_5"/>
<dbReference type="NCBIfam" id="NF002018">
    <property type="entry name" value="PRK00823.1-3"/>
    <property type="match status" value="1"/>
</dbReference>
<comment type="catalytic activity">
    <reaction evidence="1 4">
        <text>(4aS,6R)-4a-hydroxy-L-erythro-5,6,7,8-tetrahydrobiopterin = (6R)-L-erythro-6,7-dihydrobiopterin + H2O</text>
        <dbReference type="Rhea" id="RHEA:11920"/>
        <dbReference type="ChEBI" id="CHEBI:15377"/>
        <dbReference type="ChEBI" id="CHEBI:15642"/>
        <dbReference type="ChEBI" id="CHEBI:43120"/>
        <dbReference type="EC" id="4.2.1.96"/>
    </reaction>
</comment>
<name>V9TUI5_9PROT</name>
<evidence type="ECO:0000256" key="3">
    <source>
        <dbReference type="ARBA" id="ARBA00023239"/>
    </source>
</evidence>
<gene>
    <name evidence="5" type="primary">pcbd2</name>
    <name evidence="5" type="ORF">P856_601</name>
</gene>
<dbReference type="GO" id="GO:0006729">
    <property type="term" value="P:tetrahydrobiopterin biosynthetic process"/>
    <property type="evidence" value="ECO:0007669"/>
    <property type="project" value="InterPro"/>
</dbReference>
<comment type="similarity">
    <text evidence="2 4">Belongs to the pterin-4-alpha-carbinolamine dehydratase family.</text>
</comment>
<dbReference type="Pfam" id="PF01329">
    <property type="entry name" value="Pterin_4a"/>
    <property type="match status" value="1"/>
</dbReference>
<dbReference type="AlphaFoldDB" id="V9TUI5"/>
<dbReference type="RefSeq" id="WP_025300690.1">
    <property type="nucleotide sequence ID" value="NZ_CP006745.1"/>
</dbReference>
<dbReference type="PANTHER" id="PTHR12599">
    <property type="entry name" value="PTERIN-4-ALPHA-CARBINOLAMINE DEHYDRATASE"/>
    <property type="match status" value="1"/>
</dbReference>
<dbReference type="PANTHER" id="PTHR12599:SF0">
    <property type="entry name" value="PTERIN-4-ALPHA-CARBINOLAMINE DEHYDRATASE"/>
    <property type="match status" value="1"/>
</dbReference>
<evidence type="ECO:0000256" key="1">
    <source>
        <dbReference type="ARBA" id="ARBA00001554"/>
    </source>
</evidence>
<organism evidence="5 6">
    <name type="scientific">Candidatus Endolissoclinum faulkneri L5</name>
    <dbReference type="NCBI Taxonomy" id="1401328"/>
    <lineage>
        <taxon>Bacteria</taxon>
        <taxon>Pseudomonadati</taxon>
        <taxon>Pseudomonadota</taxon>
        <taxon>Alphaproteobacteria</taxon>
        <taxon>Rhodospirillales</taxon>
        <taxon>Rhodospirillaceae</taxon>
        <taxon>Candidatus Endolissoclinum</taxon>
    </lineage>
</organism>
<dbReference type="HAMAP" id="MF_00434">
    <property type="entry name" value="Pterin_4_alpha"/>
    <property type="match status" value="1"/>
</dbReference>
<evidence type="ECO:0000313" key="5">
    <source>
        <dbReference type="EMBL" id="AHC73812.1"/>
    </source>
</evidence>
<evidence type="ECO:0000313" key="6">
    <source>
        <dbReference type="Proteomes" id="UP000018700"/>
    </source>
</evidence>
<dbReference type="InterPro" id="IPR036428">
    <property type="entry name" value="PCD_sf"/>
</dbReference>
<dbReference type="InterPro" id="IPR001533">
    <property type="entry name" value="Pterin_deHydtase"/>
</dbReference>
<dbReference type="eggNOG" id="COG2154">
    <property type="taxonomic scope" value="Bacteria"/>
</dbReference>
<evidence type="ECO:0000256" key="4">
    <source>
        <dbReference type="HAMAP-Rule" id="MF_00434"/>
    </source>
</evidence>
<accession>V9TUI5</accession>